<organism evidence="2 3">
    <name type="scientific">Streptosporangium becharense</name>
    <dbReference type="NCBI Taxonomy" id="1816182"/>
    <lineage>
        <taxon>Bacteria</taxon>
        <taxon>Bacillati</taxon>
        <taxon>Actinomycetota</taxon>
        <taxon>Actinomycetes</taxon>
        <taxon>Streptosporangiales</taxon>
        <taxon>Streptosporangiaceae</taxon>
        <taxon>Streptosporangium</taxon>
    </lineage>
</organism>
<evidence type="ECO:0000313" key="2">
    <source>
        <dbReference type="EMBL" id="MBB5820867.1"/>
    </source>
</evidence>
<proteinExistence type="predicted"/>
<feature type="transmembrane region" description="Helical" evidence="1">
    <location>
        <begin position="15"/>
        <end position="34"/>
    </location>
</feature>
<evidence type="ECO:0000313" key="3">
    <source>
        <dbReference type="Proteomes" id="UP000540685"/>
    </source>
</evidence>
<dbReference type="AlphaFoldDB" id="A0A7W9IHL4"/>
<sequence>MGRARLQVVDRPRRWLLPTVLALLVLLVVIGALVS</sequence>
<keyword evidence="1" id="KW-0812">Transmembrane</keyword>
<keyword evidence="1" id="KW-0472">Membrane</keyword>
<evidence type="ECO:0000256" key="1">
    <source>
        <dbReference type="SAM" id="Phobius"/>
    </source>
</evidence>
<name>A0A7W9IHL4_9ACTN</name>
<keyword evidence="1" id="KW-1133">Transmembrane helix</keyword>
<comment type="caution">
    <text evidence="2">The sequence shown here is derived from an EMBL/GenBank/DDBJ whole genome shotgun (WGS) entry which is preliminary data.</text>
</comment>
<gene>
    <name evidence="2" type="ORF">F4562_003929</name>
</gene>
<reference evidence="2 3" key="1">
    <citation type="submission" date="2020-08" db="EMBL/GenBank/DDBJ databases">
        <title>Sequencing the genomes of 1000 actinobacteria strains.</title>
        <authorList>
            <person name="Klenk H.-P."/>
        </authorList>
    </citation>
    <scope>NUCLEOTIDE SEQUENCE [LARGE SCALE GENOMIC DNA]</scope>
    <source>
        <strain evidence="2 3">DSM 46887</strain>
    </source>
</reference>
<dbReference type="Proteomes" id="UP000540685">
    <property type="component" value="Unassembled WGS sequence"/>
</dbReference>
<dbReference type="EMBL" id="JACHMP010000001">
    <property type="protein sequence ID" value="MBB5820867.1"/>
    <property type="molecule type" value="Genomic_DNA"/>
</dbReference>
<protein>
    <submittedName>
        <fullName evidence="2">Uncharacterized protein</fullName>
    </submittedName>
</protein>
<keyword evidence="3" id="KW-1185">Reference proteome</keyword>
<accession>A0A7W9IHL4</accession>